<feature type="region of interest" description="Disordered" evidence="1">
    <location>
        <begin position="524"/>
        <end position="610"/>
    </location>
</feature>
<feature type="compositionally biased region" description="Gly residues" evidence="1">
    <location>
        <begin position="802"/>
        <end position="811"/>
    </location>
</feature>
<protein>
    <submittedName>
        <fullName evidence="2">Uncharacterized protein</fullName>
    </submittedName>
</protein>
<feature type="compositionally biased region" description="Low complexity" evidence="1">
    <location>
        <begin position="208"/>
        <end position="223"/>
    </location>
</feature>
<accession>A0A0G4HQF4</accession>
<feature type="compositionally biased region" description="Polar residues" evidence="1">
    <location>
        <begin position="1120"/>
        <end position="1129"/>
    </location>
</feature>
<feature type="compositionally biased region" description="Polar residues" evidence="1">
    <location>
        <begin position="1663"/>
        <end position="1672"/>
    </location>
</feature>
<feature type="region of interest" description="Disordered" evidence="1">
    <location>
        <begin position="278"/>
        <end position="421"/>
    </location>
</feature>
<feature type="region of interest" description="Disordered" evidence="1">
    <location>
        <begin position="1469"/>
        <end position="1672"/>
    </location>
</feature>
<feature type="compositionally biased region" description="Polar residues" evidence="1">
    <location>
        <begin position="353"/>
        <end position="362"/>
    </location>
</feature>
<name>A0A0G4HQF4_9ALVE</name>
<feature type="compositionally biased region" description="Basic and acidic residues" evidence="1">
    <location>
        <begin position="1489"/>
        <end position="1508"/>
    </location>
</feature>
<evidence type="ECO:0000313" key="2">
    <source>
        <dbReference type="EMBL" id="CEM46601.1"/>
    </source>
</evidence>
<evidence type="ECO:0000256" key="1">
    <source>
        <dbReference type="SAM" id="MobiDB-lite"/>
    </source>
</evidence>
<dbReference type="EMBL" id="CDMZ01003502">
    <property type="protein sequence ID" value="CEM46601.1"/>
    <property type="molecule type" value="Genomic_DNA"/>
</dbReference>
<feature type="compositionally biased region" description="Basic and acidic residues" evidence="1">
    <location>
        <begin position="1085"/>
        <end position="1117"/>
    </location>
</feature>
<feature type="compositionally biased region" description="Basic and acidic residues" evidence="1">
    <location>
        <begin position="963"/>
        <end position="983"/>
    </location>
</feature>
<feature type="region of interest" description="Disordered" evidence="1">
    <location>
        <begin position="111"/>
        <end position="189"/>
    </location>
</feature>
<feature type="compositionally biased region" description="Polar residues" evidence="1">
    <location>
        <begin position="158"/>
        <end position="184"/>
    </location>
</feature>
<feature type="region of interest" description="Disordered" evidence="1">
    <location>
        <begin position="208"/>
        <end position="236"/>
    </location>
</feature>
<feature type="compositionally biased region" description="Basic and acidic residues" evidence="1">
    <location>
        <begin position="1581"/>
        <end position="1596"/>
    </location>
</feature>
<feature type="compositionally biased region" description="Basic and acidic residues" evidence="1">
    <location>
        <begin position="1520"/>
        <end position="1548"/>
    </location>
</feature>
<feature type="compositionally biased region" description="Low complexity" evidence="1">
    <location>
        <begin position="896"/>
        <end position="914"/>
    </location>
</feature>
<feature type="compositionally biased region" description="Low complexity" evidence="1">
    <location>
        <begin position="573"/>
        <end position="583"/>
    </location>
</feature>
<feature type="compositionally biased region" description="Low complexity" evidence="1">
    <location>
        <begin position="930"/>
        <end position="949"/>
    </location>
</feature>
<organism evidence="2">
    <name type="scientific">Chromera velia CCMP2878</name>
    <dbReference type="NCBI Taxonomy" id="1169474"/>
    <lineage>
        <taxon>Eukaryota</taxon>
        <taxon>Sar</taxon>
        <taxon>Alveolata</taxon>
        <taxon>Colpodellida</taxon>
        <taxon>Chromeraceae</taxon>
        <taxon>Chromera</taxon>
    </lineage>
</organism>
<feature type="region of interest" description="Disordered" evidence="1">
    <location>
        <begin position="785"/>
        <end position="1166"/>
    </location>
</feature>
<feature type="compositionally biased region" description="Basic and acidic residues" evidence="1">
    <location>
        <begin position="1608"/>
        <end position="1637"/>
    </location>
</feature>
<feature type="compositionally biased region" description="Gly residues" evidence="1">
    <location>
        <begin position="532"/>
        <end position="544"/>
    </location>
</feature>
<proteinExistence type="predicted"/>
<gene>
    <name evidence="2" type="ORF">Cvel_7975</name>
</gene>
<feature type="compositionally biased region" description="Polar residues" evidence="1">
    <location>
        <begin position="1027"/>
        <end position="1038"/>
    </location>
</feature>
<sequence>MKELCSAGSAQITLGSQGAAVTLKAGTVRLFAPPEGEFGVLLYDDYVLLRFEEHWTLNKKKPTGSFDFTPPRGSRRQGFNLRLGNDTELWATFLTHLESLPFFKSASSGITPQRSLESGTSASSVPIQQQQQQQRTSSPPLSVEAPPGLAMPPGLHTVHQQQQREQTRPVSIQSADPSAASTPYNLLPIAQNPHADNAAAALLSHSQQILQPQQHQQLSLSSHTPDAHLHLSSSSSNAAHTNAAMAIQQLMAGGSDAVVPAIYAPPTQGYHQPPTVYPVPPRTPSPENLMTDHQWSAGKDTEKDRDGGGGGGGGTVLRKIRGAGTDGQRSPIGESPRETTGAMQSHSRKIQNVPYTSPSMSIQEMRKPSLPLPDVGVQSASVDEPGPSAGPPSRGLPRGNRGQQQGEQESSPDFASGVPSFSAETSERFALSLFVPGVDQKVLEERSKPLAAAPVHIHKAAEEAFRKNFPDKKDDIPYEPPLVDWEWEEEKQSWGSFGIGPLAPGDRIRLDADTAFASDYIHAAPSPRARDGGSGAGPAWGGGAELRDMQASPSSVPLRSPRGGDLRSPHPSPSSSSSAAAAAFPPPTNVKSSPRASAGHGQAAGGSGDEGLGDFLAQELVGCKSVGDLWESMRTNFESHLQDPKYGCVVDGRVPREPGQRTLGDLLLICHRIITEKLGFSVRDPAFLEAVREARDGGWDMKAHRSSDQRHHGGQSGGFAVDIRHSGVRATPDVLSSRRTSSSRPQTIESSVPVILQDPSRDHLLAEQLQKALDKEEEEYPALGVAPAASSLSQGGKKKGGATPGGSGVGTAQGPPASSSSSSKPQHVAGGMSSPPTVLQPPTRAPATESFNMPVSRREGGREREKGLPQRERERERGRGLDSSGYAEGGHGGMGAEASSPASASMPIPASGAGLPPPTPFDMRNGGGQLSESSPPSSSSQTLQQPSGGVKLDLNALLPNRFSDAEGRLESTERERERERPQHSESSLSLSERDREREAQQMLLPEQQQTAPTPPWKGRGDERPLPSHTTGSESLTKRQQQQQQHRPLHEGLPPQEKEKERESVATAPPHHRGRGTPSYDPAAESAKRERQLGREGERGEMDHRDRDRQEASDRFPPRDPNSSSSSQYPAHTHTPREREREADADGGDMGAEAEEEREVDEKDLTGQKDKTLMYRKKNSAVLFTREYDAETPRVTRDFVDPLRQQTQHRTAVPGPAGRAGPKAGGQITASSPPVPPFVSRLKEIAREHHVRGKKEKIENIFLNIPDWKKLKSDEDRLVYLTELHALAPGSSIRFLSSTLSKDHDAHLKSSGVPPVAKRLPFLLDALHISPFPCRIRGFKTGKRPQKNDAICSMQRVKIQPWGLAWDFAWSLDGDDVAVLYCLASWLRREALMKVLTAATNALLDEQRASSGRRQPDDKIDENLKSRVMKDHVREKLRELQTEVMPFDKVFQDAADIWADPGFSTFWLSGSESSHSGGGGGSKNRGGHGMSDRDRDRERGGGMRGDGYRGRGALQQSASSDRGERYDRGGGGDRRREHQRDRGERERTDGGGGNRGSSSRGEGGAANPRTANVNGDIGEAQARSRDRSRERESKFEDMWMTGRTNGIKSGDRDRDREKDRERIMNKGRGRDRGGHEYESFQSGHEGGGTVGGAHLKSLKEPGRHQQQGNGVVE</sequence>
<feature type="compositionally biased region" description="Acidic residues" evidence="1">
    <location>
        <begin position="1144"/>
        <end position="1158"/>
    </location>
</feature>
<feature type="compositionally biased region" description="Basic and acidic residues" evidence="1">
    <location>
        <begin position="1134"/>
        <end position="1143"/>
    </location>
</feature>
<feature type="region of interest" description="Disordered" evidence="1">
    <location>
        <begin position="701"/>
        <end position="756"/>
    </location>
</feature>
<feature type="compositionally biased region" description="Basic and acidic residues" evidence="1">
    <location>
        <begin position="856"/>
        <end position="880"/>
    </location>
</feature>
<feature type="region of interest" description="Disordered" evidence="1">
    <location>
        <begin position="1205"/>
        <end position="1235"/>
    </location>
</feature>
<feature type="compositionally biased region" description="Polar residues" evidence="1">
    <location>
        <begin position="111"/>
        <end position="127"/>
    </location>
</feature>
<feature type="compositionally biased region" description="Gly residues" evidence="1">
    <location>
        <begin position="1475"/>
        <end position="1488"/>
    </location>
</feature>
<feature type="region of interest" description="Disordered" evidence="1">
    <location>
        <begin position="1406"/>
        <end position="1425"/>
    </location>
</feature>
<feature type="compositionally biased region" description="Basic and acidic residues" evidence="1">
    <location>
        <begin position="1413"/>
        <end position="1425"/>
    </location>
</feature>
<feature type="compositionally biased region" description="Low complexity" evidence="1">
    <location>
        <begin position="402"/>
        <end position="411"/>
    </location>
</feature>
<dbReference type="VEuPathDB" id="CryptoDB:Cvel_7975"/>
<reference evidence="2" key="1">
    <citation type="submission" date="2014-11" db="EMBL/GenBank/DDBJ databases">
        <authorList>
            <person name="Otto D Thomas"/>
            <person name="Naeem Raeece"/>
        </authorList>
    </citation>
    <scope>NUCLEOTIDE SEQUENCE</scope>
</reference>
<feature type="compositionally biased region" description="Basic and acidic residues" evidence="1">
    <location>
        <begin position="701"/>
        <end position="711"/>
    </location>
</feature>
<feature type="compositionally biased region" description="Low complexity" evidence="1">
    <location>
        <begin position="1213"/>
        <end position="1225"/>
    </location>
</feature>